<dbReference type="GO" id="GO:0043565">
    <property type="term" value="F:sequence-specific DNA binding"/>
    <property type="evidence" value="ECO:0007669"/>
    <property type="project" value="InterPro"/>
</dbReference>
<dbReference type="PROSITE" id="PS50956">
    <property type="entry name" value="HTH_ASNC_2"/>
    <property type="match status" value="1"/>
</dbReference>
<dbReference type="SUPFAM" id="SSF46785">
    <property type="entry name" value="Winged helix' DNA-binding domain"/>
    <property type="match status" value="2"/>
</dbReference>
<dbReference type="InterPro" id="IPR050684">
    <property type="entry name" value="HTH-Siroheme_Decarb"/>
</dbReference>
<evidence type="ECO:0000256" key="1">
    <source>
        <dbReference type="ARBA" id="ARBA00023015"/>
    </source>
</evidence>
<dbReference type="Proteomes" id="UP001319921">
    <property type="component" value="Chromosome"/>
</dbReference>
<dbReference type="InterPro" id="IPR000485">
    <property type="entry name" value="AsnC-type_HTH_dom"/>
</dbReference>
<dbReference type="GeneID" id="68866971"/>
<evidence type="ECO:0000313" key="6">
    <source>
        <dbReference type="Proteomes" id="UP001319921"/>
    </source>
</evidence>
<dbReference type="InterPro" id="IPR036388">
    <property type="entry name" value="WH-like_DNA-bd_sf"/>
</dbReference>
<protein>
    <submittedName>
        <fullName evidence="5">AsnC family transcriptional regulator</fullName>
    </submittedName>
</protein>
<dbReference type="SMART" id="SM00344">
    <property type="entry name" value="HTH_ASNC"/>
    <property type="match status" value="1"/>
</dbReference>
<dbReference type="KEGG" id="scas:SACC_22430"/>
<evidence type="ECO:0000259" key="4">
    <source>
        <dbReference type="PROSITE" id="PS50956"/>
    </source>
</evidence>
<name>A0AAQ4CTU5_9CREN</name>
<gene>
    <name evidence="5" type="ORF">SACC_22430</name>
</gene>
<dbReference type="Gene3D" id="1.10.10.10">
    <property type="entry name" value="Winged helix-like DNA-binding domain superfamily/Winged helix DNA-binding domain"/>
    <property type="match status" value="2"/>
</dbReference>
<reference evidence="5 6" key="1">
    <citation type="journal article" date="2022" name="Microbiol. Resour. Announc.">
        <title>Complete Genome Sequence of the Hyperthermophilic and Acidophilic Archaeon Saccharolobus caldissimus Strain HS-3T.</title>
        <authorList>
            <person name="Sakai H.D."/>
            <person name="Kurosawa N."/>
        </authorList>
    </citation>
    <scope>NUCLEOTIDE SEQUENCE [LARGE SCALE GENOMIC DNA]</scope>
    <source>
        <strain evidence="5 6">JCM32116</strain>
    </source>
</reference>
<dbReference type="InterPro" id="IPR019888">
    <property type="entry name" value="Tscrpt_reg_AsnC-like"/>
</dbReference>
<dbReference type="Pfam" id="PF13404">
    <property type="entry name" value="HTH_AsnC-type"/>
    <property type="match status" value="1"/>
</dbReference>
<accession>A0AAQ4CTU5</accession>
<keyword evidence="6" id="KW-1185">Reference proteome</keyword>
<dbReference type="EMBL" id="AP025226">
    <property type="protein sequence ID" value="BDB99226.1"/>
    <property type="molecule type" value="Genomic_DNA"/>
</dbReference>
<keyword evidence="1" id="KW-0805">Transcription regulation</keyword>
<dbReference type="Pfam" id="PF13412">
    <property type="entry name" value="HTH_24"/>
    <property type="match status" value="1"/>
</dbReference>
<dbReference type="PANTHER" id="PTHR43413">
    <property type="entry name" value="TRANSCRIPTIONAL REGULATOR, ASNC FAMILY"/>
    <property type="match status" value="1"/>
</dbReference>
<dbReference type="PANTHER" id="PTHR43413:SF8">
    <property type="entry name" value="HTH-TYPE TRANSCRIPTIONAL REGULATOR PTR1"/>
    <property type="match status" value="1"/>
</dbReference>
<evidence type="ECO:0000256" key="2">
    <source>
        <dbReference type="ARBA" id="ARBA00023125"/>
    </source>
</evidence>
<keyword evidence="2" id="KW-0238">DNA-binding</keyword>
<dbReference type="InterPro" id="IPR036390">
    <property type="entry name" value="WH_DNA-bd_sf"/>
</dbReference>
<evidence type="ECO:0000256" key="3">
    <source>
        <dbReference type="ARBA" id="ARBA00023163"/>
    </source>
</evidence>
<feature type="domain" description="HTH asnC-type" evidence="4">
    <location>
        <begin position="1"/>
        <end position="61"/>
    </location>
</feature>
<proteinExistence type="predicted"/>
<organism evidence="5 6">
    <name type="scientific">Saccharolobus caldissimus</name>
    <dbReference type="NCBI Taxonomy" id="1702097"/>
    <lineage>
        <taxon>Archaea</taxon>
        <taxon>Thermoproteota</taxon>
        <taxon>Thermoprotei</taxon>
        <taxon>Sulfolobales</taxon>
        <taxon>Sulfolobaceae</taxon>
        <taxon>Saccharolobus</taxon>
    </lineage>
</organism>
<sequence>MDSIDKGILKILLKDARTPQRRIALLLGISPPAVSYRMERLFGDVIKRFVLYVNPNFLGRYHAYVSFSNLHEWNGDYIAKIECLEDINVYEIDAKNRIEIEDKINKMTEQLGEPRMVYIPNQMPYSPSKFDLKLISILKEKPLLKPIELAEELGVSSKTIRRHLRYLFNKNFIRLIPIIDLNKAELVIFAVFTSQTESAKKFFSKYLFKEVEDERAGIYVNVADSMDEARDIILKFKREYDNNAEVMIVTRYEFL</sequence>
<dbReference type="RefSeq" id="WP_229569556.1">
    <property type="nucleotide sequence ID" value="NZ_AP025226.1"/>
</dbReference>
<keyword evidence="3" id="KW-0804">Transcription</keyword>
<dbReference type="AlphaFoldDB" id="A0AAQ4CTU5"/>
<evidence type="ECO:0000313" key="5">
    <source>
        <dbReference type="EMBL" id="BDB99226.1"/>
    </source>
</evidence>